<evidence type="ECO:0000313" key="2">
    <source>
        <dbReference type="Proteomes" id="UP001595957"/>
    </source>
</evidence>
<dbReference type="EMBL" id="JBHSFZ010000036">
    <property type="protein sequence ID" value="MFC4595503.1"/>
    <property type="molecule type" value="Genomic_DNA"/>
</dbReference>
<reference evidence="2" key="1">
    <citation type="journal article" date="2019" name="Int. J. Syst. Evol. Microbiol.">
        <title>The Global Catalogue of Microorganisms (GCM) 10K type strain sequencing project: providing services to taxonomists for standard genome sequencing and annotation.</title>
        <authorList>
            <consortium name="The Broad Institute Genomics Platform"/>
            <consortium name="The Broad Institute Genome Sequencing Center for Infectious Disease"/>
            <person name="Wu L."/>
            <person name="Ma J."/>
        </authorList>
    </citation>
    <scope>NUCLEOTIDE SEQUENCE [LARGE SCALE GENOMIC DNA]</scope>
    <source>
        <strain evidence="2">NBRC 103632</strain>
    </source>
</reference>
<gene>
    <name evidence="1" type="ORF">ACFO3E_15085</name>
</gene>
<accession>A0ABV9F122</accession>
<comment type="caution">
    <text evidence="1">The sequence shown here is derived from an EMBL/GenBank/DDBJ whole genome shotgun (WGS) entry which is preliminary data.</text>
</comment>
<dbReference type="Proteomes" id="UP001595957">
    <property type="component" value="Unassembled WGS sequence"/>
</dbReference>
<sequence length="70" mass="7593">MTEAPAVAEFTLVDGNPVTVNMAQIDYFQPSDNGTLVVFADGRQLELEESYDAVAEVMNPERQAGCLRGT</sequence>
<name>A0ABV9F122_9SPHN</name>
<proteinExistence type="predicted"/>
<organism evidence="1 2">
    <name type="scientific">Sphingobium tyrosinilyticum</name>
    <dbReference type="NCBI Taxonomy" id="2715436"/>
    <lineage>
        <taxon>Bacteria</taxon>
        <taxon>Pseudomonadati</taxon>
        <taxon>Pseudomonadota</taxon>
        <taxon>Alphaproteobacteria</taxon>
        <taxon>Sphingomonadales</taxon>
        <taxon>Sphingomonadaceae</taxon>
        <taxon>Sphingobium</taxon>
    </lineage>
</organism>
<keyword evidence="2" id="KW-1185">Reference proteome</keyword>
<evidence type="ECO:0000313" key="1">
    <source>
        <dbReference type="EMBL" id="MFC4595503.1"/>
    </source>
</evidence>
<protein>
    <submittedName>
        <fullName evidence="1">Uncharacterized protein</fullName>
    </submittedName>
</protein>
<dbReference type="RefSeq" id="WP_380805766.1">
    <property type="nucleotide sequence ID" value="NZ_JBHSFZ010000036.1"/>
</dbReference>